<dbReference type="EMBL" id="CAKOGL010000027">
    <property type="protein sequence ID" value="CAH2104159.1"/>
    <property type="molecule type" value="Genomic_DNA"/>
</dbReference>
<accession>A0AAU9V019</accession>
<evidence type="ECO:0000313" key="2">
    <source>
        <dbReference type="EMBL" id="CAH2104159.1"/>
    </source>
</evidence>
<proteinExistence type="predicted"/>
<evidence type="ECO:0000313" key="3">
    <source>
        <dbReference type="Proteomes" id="UP001153954"/>
    </source>
</evidence>
<reference evidence="2" key="1">
    <citation type="submission" date="2022-03" db="EMBL/GenBank/DDBJ databases">
        <authorList>
            <person name="Tunstrom K."/>
        </authorList>
    </citation>
    <scope>NUCLEOTIDE SEQUENCE</scope>
</reference>
<organism evidence="2 3">
    <name type="scientific">Euphydryas editha</name>
    <name type="common">Edith's checkerspot</name>
    <dbReference type="NCBI Taxonomy" id="104508"/>
    <lineage>
        <taxon>Eukaryota</taxon>
        <taxon>Metazoa</taxon>
        <taxon>Ecdysozoa</taxon>
        <taxon>Arthropoda</taxon>
        <taxon>Hexapoda</taxon>
        <taxon>Insecta</taxon>
        <taxon>Pterygota</taxon>
        <taxon>Neoptera</taxon>
        <taxon>Endopterygota</taxon>
        <taxon>Lepidoptera</taxon>
        <taxon>Glossata</taxon>
        <taxon>Ditrysia</taxon>
        <taxon>Papilionoidea</taxon>
        <taxon>Nymphalidae</taxon>
        <taxon>Nymphalinae</taxon>
        <taxon>Euphydryas</taxon>
    </lineage>
</organism>
<name>A0AAU9V019_EUPED</name>
<keyword evidence="1" id="KW-0175">Coiled coil</keyword>
<comment type="caution">
    <text evidence="2">The sequence shown here is derived from an EMBL/GenBank/DDBJ whole genome shotgun (WGS) entry which is preliminary data.</text>
</comment>
<feature type="coiled-coil region" evidence="1">
    <location>
        <begin position="1244"/>
        <end position="1281"/>
    </location>
</feature>
<dbReference type="Proteomes" id="UP001153954">
    <property type="component" value="Unassembled WGS sequence"/>
</dbReference>
<keyword evidence="3" id="KW-1185">Reference proteome</keyword>
<sequence>MMATPTISKITPQYLDEREWFKKKYEREIGKIYTRDECAIDKVGEYLKRHEKFRCTKEISMYKEYVELPRPDNIPDVVWNGPLMKRCKCPMKECDCKGNILLPPRRIPCETRYTWHPMYYLRALTCHKLWQPPEPQTTFAQRLQEFVDAELHACKKLQEIGALERGAEFCIYRCFFYHLPEAKRDYELVQVTLSVLHRYFTLKRQILEAYKNRIPPPVMEQRPQQAPVEEEEGPIIDGFYRSLSTQSNTGPNGEFIMGKTSHILFASMNDSILYDIEGKELNISSYNELEEIPKIQTITSKLDKLFSFKGIKSEISKLTTNFFSSLIEIKDTGIPVTSRATQDPPLDHCYQSIKEIPLKGYTNDDHVDTCPCCKFYKMTSFVVTSNIFEQNPAIDDYMIKSDSNTDSKLLINPTKKQSFNDIKNEKIPAGNVGDKSNKLSSSTLNNIPQVIDSLSKINIENEQIPSVSKNLTDENKNIDMKLLLKSQGEDIENDIIEMGQSMDDNKLNDQINNITSSDKNIRDTFDNVAEENKPHEILSSNESKASSKVNQLQKTDLKFDEKHHEKILSTLINIENKVIENLPVAENKGQNQANTTNEISNDILKTIESSYNSNTNEVLKDTLENIDQPSEFNKKIASVSHINVNFIEESQVDNNLNSVSEKRATSKTEVQMILNSNTILKFCSTQKPSVKKLTLKNLERLALRNRITKAISYENIKLHVKKSFQKTSSAFAAIFNCVDFKSYINVNNPKETSYSNDILKEEQLVDNLHDHVEVARDSNKKESSEKEMFSLQYNSNLMTDAESSEGKCIADKIEATIHNDKDNLYSENTRENEVTEEADEVETIDLYLNNALKLSNEAKTGNSVLKLFSQTNQESDAYECTVNSIPAKDTQMKPVSHIQENICTKYSKNILQNTQKTESIMDNNETTIKENNELKLPIQNKQETINENQLETTVNKYKEIKLSLQNTQDNVFYANKIEANNNSKFLLQEKNEQNIDGRTSDDKKLNENLINNGTTDPTTIFNKNLIDLQSINKGNQEIKVKTAINEDKKLKIPLQSAQENVCDASKIETYKNSELLLQDKHVENTDEKLITNKNKKIVENFIDNTHSTADSATIKNKYLKDLLNTQKSRNEHKEKTMSNVDKELKLPFKNTHESIRDESKIEISKTSPLLLQTKQKNETKVDKEKTMTNEDTKLQLFSKDKQDIISEKDMKKITINNGNNISKTFHNIKQSIKQFKKLKFKNYLKKRKEKKAAVTLEKEKLKNMSKTAQEIQNEYKISEEVEWFKNQYERYIGMPKTKETNPAYVLGYLRMKAYCRYVPEAKGQCFFKSVSKEPSDSVFLSWNGPRLPKCTCPYKECFCRGDMILKSKKIPISQIAPELCLMRCQHYKKQGDKRTIKYLLIDFKEQNQASHENEREDITQNTDPIEEEKDDRVCNNYSCTGKKFYYIVTAYEYID</sequence>
<protein>
    <submittedName>
        <fullName evidence="2">Uncharacterized protein</fullName>
    </submittedName>
</protein>
<gene>
    <name evidence="2" type="ORF">EEDITHA_LOCUS18577</name>
</gene>
<evidence type="ECO:0000256" key="1">
    <source>
        <dbReference type="SAM" id="Coils"/>
    </source>
</evidence>